<reference evidence="3" key="1">
    <citation type="submission" date="2016-11" db="EMBL/GenBank/DDBJ databases">
        <authorList>
            <person name="Varghese N."/>
            <person name="Submissions S."/>
        </authorList>
    </citation>
    <scope>NUCLEOTIDE SEQUENCE [LARGE SCALE GENOMIC DNA]</scope>
    <source>
        <strain evidence="3">DSM 17957</strain>
    </source>
</reference>
<dbReference type="SUPFAM" id="SSF53335">
    <property type="entry name" value="S-adenosyl-L-methionine-dependent methyltransferases"/>
    <property type="match status" value="1"/>
</dbReference>
<dbReference type="Proteomes" id="UP000184536">
    <property type="component" value="Unassembled WGS sequence"/>
</dbReference>
<accession>A0A1M6PZV6</accession>
<dbReference type="GO" id="GO:0008168">
    <property type="term" value="F:methyltransferase activity"/>
    <property type="evidence" value="ECO:0007669"/>
    <property type="project" value="UniProtKB-KW"/>
</dbReference>
<dbReference type="PANTHER" id="PTHR43591">
    <property type="entry name" value="METHYLTRANSFERASE"/>
    <property type="match status" value="1"/>
</dbReference>
<dbReference type="OrthoDB" id="9791837at2"/>
<dbReference type="Pfam" id="PF13649">
    <property type="entry name" value="Methyltransf_25"/>
    <property type="match status" value="1"/>
</dbReference>
<proteinExistence type="predicted"/>
<dbReference type="RefSeq" id="WP_110942679.1">
    <property type="nucleotide sequence ID" value="NZ_FQZV01000078.1"/>
</dbReference>
<keyword evidence="2" id="KW-0489">Methyltransferase</keyword>
<keyword evidence="2" id="KW-0808">Transferase</keyword>
<dbReference type="GO" id="GO:0032259">
    <property type="term" value="P:methylation"/>
    <property type="evidence" value="ECO:0007669"/>
    <property type="project" value="UniProtKB-KW"/>
</dbReference>
<name>A0A1M6PZV6_9FIRM</name>
<evidence type="ECO:0000313" key="3">
    <source>
        <dbReference type="Proteomes" id="UP000184536"/>
    </source>
</evidence>
<dbReference type="CDD" id="cd02440">
    <property type="entry name" value="AdoMet_MTases"/>
    <property type="match status" value="1"/>
</dbReference>
<keyword evidence="3" id="KW-1185">Reference proteome</keyword>
<dbReference type="Gene3D" id="3.40.50.150">
    <property type="entry name" value="Vaccinia Virus protein VP39"/>
    <property type="match status" value="1"/>
</dbReference>
<dbReference type="AlphaFoldDB" id="A0A1M6PZV6"/>
<organism evidence="2 3">
    <name type="scientific">Geosporobacter subterraneus DSM 17957</name>
    <dbReference type="NCBI Taxonomy" id="1121919"/>
    <lineage>
        <taxon>Bacteria</taxon>
        <taxon>Bacillati</taxon>
        <taxon>Bacillota</taxon>
        <taxon>Clostridia</taxon>
        <taxon>Peptostreptococcales</taxon>
        <taxon>Thermotaleaceae</taxon>
        <taxon>Geosporobacter</taxon>
    </lineage>
</organism>
<gene>
    <name evidence="2" type="ORF">SAMN02745975_03728</name>
</gene>
<dbReference type="EMBL" id="FQZV01000078">
    <property type="protein sequence ID" value="SHK13525.1"/>
    <property type="molecule type" value="Genomic_DNA"/>
</dbReference>
<evidence type="ECO:0000313" key="2">
    <source>
        <dbReference type="EMBL" id="SHK13525.1"/>
    </source>
</evidence>
<dbReference type="InterPro" id="IPR029063">
    <property type="entry name" value="SAM-dependent_MTases_sf"/>
</dbReference>
<protein>
    <submittedName>
        <fullName evidence="2">Methyltransferase domain-containing protein</fullName>
    </submittedName>
</protein>
<evidence type="ECO:0000259" key="1">
    <source>
        <dbReference type="Pfam" id="PF13649"/>
    </source>
</evidence>
<dbReference type="STRING" id="1121919.SAMN02745975_03728"/>
<sequence length="217" mass="24820">MGNKEQYIPAAKYSILTDLFDPFMKYIMREEKFKNELLDEAKIQKRDTVLDFGCGTGTLSIMVKDKVMDTIVHGVDIDPKVLKIAKNKIDNKGLSIDLKEFDGINLPYENNVFDKVISSLVFHHLVREQKVKMLKELYRVTKQGGEIHIADFGKPQNLTMRAGFFIIQLFDGFNNTKDNLIGTIPSFMEHVGYKNVKEVQRVMTILGTISIYSGTKF</sequence>
<dbReference type="InterPro" id="IPR041698">
    <property type="entry name" value="Methyltransf_25"/>
</dbReference>
<feature type="domain" description="Methyltransferase" evidence="1">
    <location>
        <begin position="49"/>
        <end position="145"/>
    </location>
</feature>